<dbReference type="PROSITE" id="PS00107">
    <property type="entry name" value="PROTEIN_KINASE_ATP"/>
    <property type="match status" value="1"/>
</dbReference>
<dbReference type="InterPro" id="IPR033699">
    <property type="entry name" value="POLO_box_Plk4_1"/>
</dbReference>
<dbReference type="InParanoid" id="A0A6J2YRU7"/>
<evidence type="ECO:0000259" key="20">
    <source>
        <dbReference type="PROSITE" id="PS51984"/>
    </source>
</evidence>
<dbReference type="PROSITE" id="PS51985">
    <property type="entry name" value="CPB2"/>
    <property type="match status" value="1"/>
</dbReference>
<evidence type="ECO:0000256" key="15">
    <source>
        <dbReference type="ARBA" id="ARBA00047802"/>
    </source>
</evidence>
<dbReference type="FunFam" id="1.10.510.10:FF:000576">
    <property type="entry name" value="Serine/threonine-protein kinase PLK4"/>
    <property type="match status" value="1"/>
</dbReference>
<keyword evidence="10" id="KW-0832">Ubl conjugation</keyword>
<comment type="catalytic activity">
    <reaction evidence="15">
        <text>L-threonyl-[protein] + ATP = O-phospho-L-threonyl-[protein] + ADP + H(+)</text>
        <dbReference type="Rhea" id="RHEA:46608"/>
        <dbReference type="Rhea" id="RHEA-COMP:11060"/>
        <dbReference type="Rhea" id="RHEA-COMP:11605"/>
        <dbReference type="ChEBI" id="CHEBI:15378"/>
        <dbReference type="ChEBI" id="CHEBI:30013"/>
        <dbReference type="ChEBI" id="CHEBI:30616"/>
        <dbReference type="ChEBI" id="CHEBI:61977"/>
        <dbReference type="ChEBI" id="CHEBI:456216"/>
        <dbReference type="EC" id="2.7.11.21"/>
    </reaction>
</comment>
<comment type="subcellular location">
    <subcellularLocation>
        <location evidence="1">Cytoplasm</location>
        <location evidence="1">Cytoskeleton</location>
        <location evidence="1">Microtubule organizing center</location>
        <location evidence="1">Centrosome</location>
        <location evidence="1">Centriole</location>
    </subcellularLocation>
</comment>
<dbReference type="CDD" id="cd13115">
    <property type="entry name" value="POLO_box_Plk4_2"/>
    <property type="match status" value="1"/>
</dbReference>
<accession>A0A6J2YRU7</accession>
<dbReference type="GO" id="GO:0005814">
    <property type="term" value="C:centriole"/>
    <property type="evidence" value="ECO:0007669"/>
    <property type="project" value="UniProtKB-SubCell"/>
</dbReference>
<dbReference type="InterPro" id="IPR033696">
    <property type="entry name" value="POLO_box_Plk4_C"/>
</dbReference>
<evidence type="ECO:0000256" key="8">
    <source>
        <dbReference type="ARBA" id="ARBA00022777"/>
    </source>
</evidence>
<keyword evidence="22" id="KW-1185">Reference proteome</keyword>
<evidence type="ECO:0000256" key="7">
    <source>
        <dbReference type="ARBA" id="ARBA00022741"/>
    </source>
</evidence>
<dbReference type="Pfam" id="PF00069">
    <property type="entry name" value="Pkinase"/>
    <property type="match status" value="1"/>
</dbReference>
<dbReference type="PROSITE" id="PS50078">
    <property type="entry name" value="POLO_BOX"/>
    <property type="match status" value="1"/>
</dbReference>
<dbReference type="PANTHER" id="PTHR24345:SF91">
    <property type="entry name" value="SERINE_THREONINE-PROTEIN KINASE PLK4"/>
    <property type="match status" value="1"/>
</dbReference>
<gene>
    <name evidence="23" type="primary">LOC115890645</name>
</gene>
<feature type="binding site" evidence="17">
    <location>
        <position position="43"/>
    </location>
    <ligand>
        <name>ATP</name>
        <dbReference type="ChEBI" id="CHEBI:30616"/>
    </ligand>
</feature>
<feature type="domain" description="Cryptic POLO box 1 (CPB1)" evidence="20">
    <location>
        <begin position="467"/>
        <end position="584"/>
    </location>
</feature>
<sequence length="813" mass="90971">MNGRNSLSDKIEDYEVHNLLGKGGFASVYKARCRKTGLDVAIKMIDKKIMQAEGMVGRVQQEVSIHSRLKHPSILELYTFFEDANYVYLILELCHNGELQQYIKKKMLTESEASTIMKQVVEGIRYLHFHNILHRDISLSNLLLTKDMQVKISDFGLATQLSRPDEKHMTMCGTPNFISPEVATRGSHGLEVDVWSLGCLLYTLLVGSPPFDTQAVKSTLTRVVMANYNLPSHLSPEAKDLINSLLQKNPKDRISLDQILEHPFIKRNQIMISNLTHDSGIHTMSSRRDSAFSDGVLSHNFCGSNLIHSRKANSDCYPVEPVCGTGRLTQSMEYAKHCSNSRNNCNSVQENGCSGCSFGAKEAAFPNYGSNCDLRTNSHYQDNHVSVSQYSNHHYHPSDPGGQVLNGIPTISPPLLSECSNQSYQVPTSNTGNLNSQISLNNLHISDDIPPNVLKKRNGNESTKKIVKTQNLVQLCSQRLLPTRHQTKNAILSILNGGEVVVEFIKKKGSAKKDVICEVMRISPDGLRIILYEPEGGRGLPPAQEPPPLPAQGADQIFSIENLPEKHWKKYMYAFKFVELVRAKTPKVTLYSDKAKCLLMENLLDFEVCFYEGGKVTRSTTEGITFIDPSGHKCNFRTNSECHNLNGTLELMWTHTQECFEHCLMLENTLSKLHGTNFPIIVGRRPTNTISTYAKENVSRSIMTPFTMSINSTTPGTSLGLSSTKEKRVSVPGVGTAIQLANGEVRVKYNDGSQLWVDGKHHVRYQYPDGRTANYLDTDSIPKSIMDKMQLMPKVVKHLSTPTTTTKKMQYLR</sequence>
<evidence type="ECO:0000256" key="17">
    <source>
        <dbReference type="PROSITE-ProRule" id="PRU10141"/>
    </source>
</evidence>
<dbReference type="GO" id="GO:0004674">
    <property type="term" value="F:protein serine/threonine kinase activity"/>
    <property type="evidence" value="ECO:0007669"/>
    <property type="project" value="UniProtKB-KW"/>
</dbReference>
<keyword evidence="5" id="KW-0723">Serine/threonine-protein kinase</keyword>
<evidence type="ECO:0000256" key="12">
    <source>
        <dbReference type="ARBA" id="ARBA00030332"/>
    </source>
</evidence>
<dbReference type="SUPFAM" id="SSF56112">
    <property type="entry name" value="Protein kinase-like (PK-like)"/>
    <property type="match status" value="1"/>
</dbReference>
<evidence type="ECO:0000256" key="14">
    <source>
        <dbReference type="ARBA" id="ARBA00030924"/>
    </source>
</evidence>
<dbReference type="Gene3D" id="1.10.510.10">
    <property type="entry name" value="Transferase(Phosphotransferase) domain 1"/>
    <property type="match status" value="1"/>
</dbReference>
<evidence type="ECO:0000256" key="1">
    <source>
        <dbReference type="ARBA" id="ARBA00004114"/>
    </source>
</evidence>
<name>A0A6J2YRU7_SITOR</name>
<dbReference type="InterPro" id="IPR047108">
    <property type="entry name" value="Plk4-like_POLO_box_2_sf"/>
</dbReference>
<evidence type="ECO:0000313" key="22">
    <source>
        <dbReference type="Proteomes" id="UP000504635"/>
    </source>
</evidence>
<dbReference type="GeneID" id="115890645"/>
<organism evidence="22 23">
    <name type="scientific">Sitophilus oryzae</name>
    <name type="common">Rice weevil</name>
    <name type="synonym">Curculio oryzae</name>
    <dbReference type="NCBI Taxonomy" id="7048"/>
    <lineage>
        <taxon>Eukaryota</taxon>
        <taxon>Metazoa</taxon>
        <taxon>Ecdysozoa</taxon>
        <taxon>Arthropoda</taxon>
        <taxon>Hexapoda</taxon>
        <taxon>Insecta</taxon>
        <taxon>Pterygota</taxon>
        <taxon>Neoptera</taxon>
        <taxon>Endopterygota</taxon>
        <taxon>Coleoptera</taxon>
        <taxon>Polyphaga</taxon>
        <taxon>Cucujiformia</taxon>
        <taxon>Curculionidae</taxon>
        <taxon>Dryophthorinae</taxon>
        <taxon>Sitophilus</taxon>
    </lineage>
</organism>
<dbReference type="PROSITE" id="PS00109">
    <property type="entry name" value="PROTEIN_KINASE_TYR"/>
    <property type="match status" value="1"/>
</dbReference>
<evidence type="ECO:0000256" key="4">
    <source>
        <dbReference type="ARBA" id="ARBA00022490"/>
    </source>
</evidence>
<feature type="domain" description="POLO box" evidence="19">
    <location>
        <begin position="725"/>
        <end position="801"/>
    </location>
</feature>
<keyword evidence="6" id="KW-0808">Transferase</keyword>
<dbReference type="InterPro" id="IPR046437">
    <property type="entry name" value="Ser_Thr-PK_POLO_box_1_sf"/>
</dbReference>
<keyword evidence="4" id="KW-0963">Cytoplasm</keyword>
<evidence type="ECO:0000256" key="10">
    <source>
        <dbReference type="ARBA" id="ARBA00022843"/>
    </source>
</evidence>
<dbReference type="GO" id="GO:0005524">
    <property type="term" value="F:ATP binding"/>
    <property type="evidence" value="ECO:0007669"/>
    <property type="project" value="UniProtKB-UniRule"/>
</dbReference>
<evidence type="ECO:0000259" key="19">
    <source>
        <dbReference type="PROSITE" id="PS50078"/>
    </source>
</evidence>
<dbReference type="PANTHER" id="PTHR24345">
    <property type="entry name" value="SERINE/THREONINE-PROTEIN KINASE PLK"/>
    <property type="match status" value="1"/>
</dbReference>
<dbReference type="FunCoup" id="A0A6J2YRU7">
    <property type="interactions" value="305"/>
</dbReference>
<dbReference type="GO" id="GO:0005634">
    <property type="term" value="C:nucleus"/>
    <property type="evidence" value="ECO:0007669"/>
    <property type="project" value="TreeGrafter"/>
</dbReference>
<dbReference type="Gene3D" id="3.30.1120.130">
    <property type="match status" value="1"/>
</dbReference>
<dbReference type="Pfam" id="PF18190">
    <property type="entry name" value="Plk4_PB1"/>
    <property type="match status" value="1"/>
</dbReference>
<dbReference type="InterPro" id="IPR008266">
    <property type="entry name" value="Tyr_kinase_AS"/>
</dbReference>
<evidence type="ECO:0000256" key="16">
    <source>
        <dbReference type="ARBA" id="ARBA00048347"/>
    </source>
</evidence>
<evidence type="ECO:0000256" key="3">
    <source>
        <dbReference type="ARBA" id="ARBA00020245"/>
    </source>
</evidence>
<evidence type="ECO:0000256" key="5">
    <source>
        <dbReference type="ARBA" id="ARBA00022527"/>
    </source>
</evidence>
<comment type="catalytic activity">
    <reaction evidence="16">
        <text>L-seryl-[protein] + ATP = O-phospho-L-seryl-[protein] + ADP + H(+)</text>
        <dbReference type="Rhea" id="RHEA:17989"/>
        <dbReference type="Rhea" id="RHEA-COMP:9863"/>
        <dbReference type="Rhea" id="RHEA-COMP:11604"/>
        <dbReference type="ChEBI" id="CHEBI:15378"/>
        <dbReference type="ChEBI" id="CHEBI:29999"/>
        <dbReference type="ChEBI" id="CHEBI:30616"/>
        <dbReference type="ChEBI" id="CHEBI:83421"/>
        <dbReference type="ChEBI" id="CHEBI:456216"/>
        <dbReference type="EC" id="2.7.11.21"/>
    </reaction>
</comment>
<dbReference type="InterPro" id="IPR011009">
    <property type="entry name" value="Kinase-like_dom_sf"/>
</dbReference>
<feature type="domain" description="Cryptic POLO box 2 (CPB2)" evidence="21">
    <location>
        <begin position="585"/>
        <end position="692"/>
    </location>
</feature>
<protein>
    <recommendedName>
        <fullName evidence="3">Serine/threonine-protein kinase PLK4</fullName>
        <ecNumber evidence="2">2.7.11.21</ecNumber>
    </recommendedName>
    <alternativeName>
        <fullName evidence="12">Polo-like kinase 4</fullName>
    </alternativeName>
    <alternativeName>
        <fullName evidence="13 14">Serine/threonine-protein kinase SAK</fullName>
    </alternativeName>
</protein>
<dbReference type="CDD" id="cd13114">
    <property type="entry name" value="POLO_box_Plk4_1"/>
    <property type="match status" value="1"/>
</dbReference>
<proteinExistence type="predicted"/>
<dbReference type="PROSITE" id="PS51984">
    <property type="entry name" value="CPB1"/>
    <property type="match status" value="1"/>
</dbReference>
<dbReference type="InterPro" id="IPR000719">
    <property type="entry name" value="Prot_kinase_dom"/>
</dbReference>
<keyword evidence="9 17" id="KW-0067">ATP-binding</keyword>
<dbReference type="InterPro" id="IPR033698">
    <property type="entry name" value="POLO_box_Plk4_2"/>
</dbReference>
<dbReference type="FunFam" id="3.30.200.20:FF:000042">
    <property type="entry name" value="Aurora kinase A"/>
    <property type="match status" value="1"/>
</dbReference>
<evidence type="ECO:0000256" key="9">
    <source>
        <dbReference type="ARBA" id="ARBA00022840"/>
    </source>
</evidence>
<keyword evidence="7 17" id="KW-0547">Nucleotide-binding</keyword>
<evidence type="ECO:0000256" key="6">
    <source>
        <dbReference type="ARBA" id="ARBA00022679"/>
    </source>
</evidence>
<keyword evidence="11" id="KW-0206">Cytoskeleton</keyword>
<dbReference type="Pfam" id="PF18409">
    <property type="entry name" value="Plk4_PB2"/>
    <property type="match status" value="1"/>
</dbReference>
<dbReference type="KEGG" id="soy:115890645"/>
<evidence type="ECO:0000256" key="2">
    <source>
        <dbReference type="ARBA" id="ARBA00012424"/>
    </source>
</evidence>
<dbReference type="OrthoDB" id="10004143at2759"/>
<dbReference type="EC" id="2.7.11.21" evidence="2"/>
<dbReference type="AlphaFoldDB" id="A0A6J2YRU7"/>
<dbReference type="Proteomes" id="UP000504635">
    <property type="component" value="Unplaced"/>
</dbReference>
<evidence type="ECO:0000256" key="13">
    <source>
        <dbReference type="ARBA" id="ARBA00030429"/>
    </source>
</evidence>
<evidence type="ECO:0000259" key="18">
    <source>
        <dbReference type="PROSITE" id="PS50011"/>
    </source>
</evidence>
<evidence type="ECO:0000259" key="21">
    <source>
        <dbReference type="PROSITE" id="PS51985"/>
    </source>
</evidence>
<dbReference type="SUPFAM" id="SSF82615">
    <property type="entry name" value="Polo-box domain"/>
    <property type="match status" value="1"/>
</dbReference>
<dbReference type="Gene3D" id="3.30.1120.120">
    <property type="match status" value="1"/>
</dbReference>
<reference evidence="23" key="1">
    <citation type="submission" date="2025-08" db="UniProtKB">
        <authorList>
            <consortium name="RefSeq"/>
        </authorList>
    </citation>
    <scope>IDENTIFICATION</scope>
    <source>
        <tissue evidence="23">Gonads</tissue>
    </source>
</reference>
<evidence type="ECO:0000313" key="23">
    <source>
        <dbReference type="RefSeq" id="XP_030766803.1"/>
    </source>
</evidence>
<feature type="domain" description="Protein kinase" evidence="18">
    <location>
        <begin position="14"/>
        <end position="265"/>
    </location>
</feature>
<dbReference type="InterPro" id="IPR017441">
    <property type="entry name" value="Protein_kinase_ATP_BS"/>
</dbReference>
<keyword evidence="8 23" id="KW-0418">Kinase</keyword>
<dbReference type="InterPro" id="IPR000959">
    <property type="entry name" value="POLO_box_dom"/>
</dbReference>
<dbReference type="Gene3D" id="2.40.50.930">
    <property type="match status" value="1"/>
</dbReference>
<dbReference type="CDD" id="cd13116">
    <property type="entry name" value="POLO_box_Plk4_3"/>
    <property type="match status" value="1"/>
</dbReference>
<evidence type="ECO:0000256" key="11">
    <source>
        <dbReference type="ARBA" id="ARBA00023212"/>
    </source>
</evidence>
<dbReference type="PROSITE" id="PS50011">
    <property type="entry name" value="PROTEIN_KINASE_DOM"/>
    <property type="match status" value="1"/>
</dbReference>
<dbReference type="RefSeq" id="XP_030766803.1">
    <property type="nucleotide sequence ID" value="XM_030910943.1"/>
</dbReference>